<evidence type="ECO:0000256" key="4">
    <source>
        <dbReference type="ARBA" id="ARBA00022827"/>
    </source>
</evidence>
<dbReference type="Gene3D" id="1.10.540.10">
    <property type="entry name" value="Acyl-CoA dehydrogenase/oxidase, N-terminal domain"/>
    <property type="match status" value="1"/>
</dbReference>
<organism evidence="10 11">
    <name type="scientific">Mycolicibacterium thermoresistibile</name>
    <name type="common">Mycobacterium thermoresistibile</name>
    <dbReference type="NCBI Taxonomy" id="1797"/>
    <lineage>
        <taxon>Bacteria</taxon>
        <taxon>Bacillati</taxon>
        <taxon>Actinomycetota</taxon>
        <taxon>Actinomycetes</taxon>
        <taxon>Mycobacteriales</taxon>
        <taxon>Mycobacteriaceae</taxon>
        <taxon>Mycolicibacterium</taxon>
    </lineage>
</organism>
<dbReference type="Proteomes" id="UP000069654">
    <property type="component" value="Unassembled WGS sequence"/>
</dbReference>
<keyword evidence="5 6" id="KW-0560">Oxidoreductase</keyword>
<evidence type="ECO:0000259" key="7">
    <source>
        <dbReference type="Pfam" id="PF00441"/>
    </source>
</evidence>
<evidence type="ECO:0000256" key="6">
    <source>
        <dbReference type="RuleBase" id="RU362125"/>
    </source>
</evidence>
<dbReference type="InterPro" id="IPR006091">
    <property type="entry name" value="Acyl-CoA_Oxase/DH_mid-dom"/>
</dbReference>
<evidence type="ECO:0000313" key="10">
    <source>
        <dbReference type="EMBL" id="GAT15512.1"/>
    </source>
</evidence>
<protein>
    <submittedName>
        <fullName evidence="10">Acyl-CoA dehydrogenase</fullName>
    </submittedName>
</protein>
<feature type="domain" description="Acyl-CoA dehydrogenase/oxidase C-terminal" evidence="7">
    <location>
        <begin position="236"/>
        <end position="379"/>
    </location>
</feature>
<gene>
    <name evidence="10" type="ORF">RMCT_2482</name>
</gene>
<dbReference type="InterPro" id="IPR052161">
    <property type="entry name" value="Mycobact_Acyl-CoA_DH"/>
</dbReference>
<dbReference type="PANTHER" id="PTHR43292">
    <property type="entry name" value="ACYL-COA DEHYDROGENASE"/>
    <property type="match status" value="1"/>
</dbReference>
<dbReference type="AlphaFoldDB" id="A0A100XFB3"/>
<dbReference type="PANTHER" id="PTHR43292:SF4">
    <property type="entry name" value="ACYL-COA DEHYDROGENASE FADE34"/>
    <property type="match status" value="1"/>
</dbReference>
<dbReference type="FunFam" id="2.40.110.10:FF:000011">
    <property type="entry name" value="Acyl-CoA dehydrogenase FadE34"/>
    <property type="match status" value="1"/>
</dbReference>
<dbReference type="Pfam" id="PF00441">
    <property type="entry name" value="Acyl-CoA_dh_1"/>
    <property type="match status" value="1"/>
</dbReference>
<reference evidence="10 11" key="1">
    <citation type="journal article" date="2016" name="Genome Announc.">
        <title>Draft Genome Sequences of Five Rapidly Growing Mycobacterium Species, M. thermoresistibile, M. fortuitum subsp. acetamidolyticum, M. canariasense, M. brisbanense, and M. novocastrense.</title>
        <authorList>
            <person name="Katahira K."/>
            <person name="Ogura Y."/>
            <person name="Gotoh Y."/>
            <person name="Hayashi T."/>
        </authorList>
    </citation>
    <scope>NUCLEOTIDE SEQUENCE [LARGE SCALE GENOMIC DNA]</scope>
    <source>
        <strain evidence="10 11">JCM6362</strain>
    </source>
</reference>
<keyword evidence="4 6" id="KW-0274">FAD</keyword>
<evidence type="ECO:0000256" key="3">
    <source>
        <dbReference type="ARBA" id="ARBA00022630"/>
    </source>
</evidence>
<feature type="domain" description="Acyl-CoA oxidase/dehydrogenase middle" evidence="8">
    <location>
        <begin position="130"/>
        <end position="224"/>
    </location>
</feature>
<sequence>MLSMDLNLSESERTFRGRVRAWLADAPRPDGLRDYGATPTLEDLPAAREWQRTLLDAGFAGLSWPRSHGGTEATPVEQGIWAEETARAGVPLQINLFGPELAGPMIIKFGTEAQQQRFLPKILRAEDIWCQLFSEPEAGSDLARLRTRAEPDGDGWRVHGQKVWTSGAHYADLGLLLARTGGGDRPHDGLTFFLLPMDRPGIEVRPLRQMDGQYKFNEVYFDGVYVGPEDVLGEVGSGWRVAMSTLGRERMMIGANAVRFTQALHDLWSDLDARGLTAGDAVRRRWTDLWSRSQLLRLQWFRVLSLVRSTDDSRTSLLKLTATELERDITVFAQETLGPDLVTGSACARWRDWLLAAPGQTIAGGTSEIQRNIIARRVLGLPTGAGR</sequence>
<reference evidence="11" key="2">
    <citation type="submission" date="2016-02" db="EMBL/GenBank/DDBJ databases">
        <title>Draft genome sequence of five rapidly growing Mycobacterium species.</title>
        <authorList>
            <person name="Katahira K."/>
            <person name="Gotou Y."/>
            <person name="Iida K."/>
            <person name="Ogura Y."/>
            <person name="Hayashi T."/>
        </authorList>
    </citation>
    <scope>NUCLEOTIDE SEQUENCE [LARGE SCALE GENOMIC DNA]</scope>
    <source>
        <strain evidence="11">JCM6362</strain>
    </source>
</reference>
<dbReference type="InterPro" id="IPR009075">
    <property type="entry name" value="AcylCo_DH/oxidase_C"/>
</dbReference>
<evidence type="ECO:0000256" key="2">
    <source>
        <dbReference type="ARBA" id="ARBA00009347"/>
    </source>
</evidence>
<dbReference type="Pfam" id="PF02770">
    <property type="entry name" value="Acyl-CoA_dh_M"/>
    <property type="match status" value="1"/>
</dbReference>
<dbReference type="InterPro" id="IPR009100">
    <property type="entry name" value="AcylCoA_DH/oxidase_NM_dom_sf"/>
</dbReference>
<feature type="domain" description="Acyl-CoA dehydrogenase/oxidase N-terminal" evidence="9">
    <location>
        <begin position="9"/>
        <end position="126"/>
    </location>
</feature>
<dbReference type="Gene3D" id="1.20.140.10">
    <property type="entry name" value="Butyryl-CoA Dehydrogenase, subunit A, domain 3"/>
    <property type="match status" value="1"/>
</dbReference>
<evidence type="ECO:0000259" key="9">
    <source>
        <dbReference type="Pfam" id="PF02771"/>
    </source>
</evidence>
<comment type="caution">
    <text evidence="10">The sequence shown here is derived from an EMBL/GenBank/DDBJ whole genome shotgun (WGS) entry which is preliminary data.</text>
</comment>
<keyword evidence="3 6" id="KW-0285">Flavoprotein</keyword>
<dbReference type="STRING" id="1797.RMCT_2482"/>
<dbReference type="GO" id="GO:0050660">
    <property type="term" value="F:flavin adenine dinucleotide binding"/>
    <property type="evidence" value="ECO:0007669"/>
    <property type="project" value="InterPro"/>
</dbReference>
<name>A0A100XFB3_MYCTH</name>
<comment type="similarity">
    <text evidence="2 6">Belongs to the acyl-CoA dehydrogenase family.</text>
</comment>
<dbReference type="InterPro" id="IPR046373">
    <property type="entry name" value="Acyl-CoA_Oxase/DH_mid-dom_sf"/>
</dbReference>
<dbReference type="GO" id="GO:0016627">
    <property type="term" value="F:oxidoreductase activity, acting on the CH-CH group of donors"/>
    <property type="evidence" value="ECO:0007669"/>
    <property type="project" value="InterPro"/>
</dbReference>
<dbReference type="EMBL" id="BCTB01000018">
    <property type="protein sequence ID" value="GAT15512.1"/>
    <property type="molecule type" value="Genomic_DNA"/>
</dbReference>
<dbReference type="SUPFAM" id="SSF56645">
    <property type="entry name" value="Acyl-CoA dehydrogenase NM domain-like"/>
    <property type="match status" value="1"/>
</dbReference>
<dbReference type="InterPro" id="IPR013786">
    <property type="entry name" value="AcylCoA_DH/ox_N"/>
</dbReference>
<dbReference type="SUPFAM" id="SSF47203">
    <property type="entry name" value="Acyl-CoA dehydrogenase C-terminal domain-like"/>
    <property type="match status" value="1"/>
</dbReference>
<dbReference type="InterPro" id="IPR037069">
    <property type="entry name" value="AcylCoA_DH/ox_N_sf"/>
</dbReference>
<dbReference type="GO" id="GO:0005886">
    <property type="term" value="C:plasma membrane"/>
    <property type="evidence" value="ECO:0007669"/>
    <property type="project" value="TreeGrafter"/>
</dbReference>
<proteinExistence type="inferred from homology"/>
<evidence type="ECO:0000259" key="8">
    <source>
        <dbReference type="Pfam" id="PF02770"/>
    </source>
</evidence>
<evidence type="ECO:0000256" key="5">
    <source>
        <dbReference type="ARBA" id="ARBA00023002"/>
    </source>
</evidence>
<evidence type="ECO:0000256" key="1">
    <source>
        <dbReference type="ARBA" id="ARBA00001974"/>
    </source>
</evidence>
<comment type="cofactor">
    <cofactor evidence="1 6">
        <name>FAD</name>
        <dbReference type="ChEBI" id="CHEBI:57692"/>
    </cofactor>
</comment>
<dbReference type="Pfam" id="PF02771">
    <property type="entry name" value="Acyl-CoA_dh_N"/>
    <property type="match status" value="1"/>
</dbReference>
<dbReference type="InterPro" id="IPR036250">
    <property type="entry name" value="AcylCo_DH-like_C"/>
</dbReference>
<dbReference type="Gene3D" id="2.40.110.10">
    <property type="entry name" value="Butyryl-CoA Dehydrogenase, subunit A, domain 2"/>
    <property type="match status" value="1"/>
</dbReference>
<evidence type="ECO:0000313" key="11">
    <source>
        <dbReference type="Proteomes" id="UP000069654"/>
    </source>
</evidence>
<accession>A0A100XFB3</accession>